<dbReference type="InterPro" id="IPR018490">
    <property type="entry name" value="cNMP-bd_dom_sf"/>
</dbReference>
<dbReference type="Gene3D" id="2.60.120.10">
    <property type="entry name" value="Jelly Rolls"/>
    <property type="match status" value="1"/>
</dbReference>
<dbReference type="CDD" id="cd00038">
    <property type="entry name" value="CAP_ED"/>
    <property type="match status" value="1"/>
</dbReference>
<keyword evidence="3" id="KW-1185">Reference proteome</keyword>
<sequence length="195" mass="22716">MIDPTDPFTSLKDYLLLRYPFPDETLSLIFNHFRVKVAPKNEVLLPAGEICRHFYFVSKGCIRLFYTQPDGSEATRYFALENSFGTGLQSFLTQEGSLETAQVIEPSELLMIGRDDFYHLYDTVPGWDMVYRYIIETAYIVNTRRIETFLCLDAADRYRWLLRTNPALVKRFSNKHIASYLGISQETLSRLKSRL</sequence>
<evidence type="ECO:0000313" key="2">
    <source>
        <dbReference type="EMBL" id="SDM57740.1"/>
    </source>
</evidence>
<name>A0A1G9UCT2_9BACT</name>
<gene>
    <name evidence="2" type="ORF">SAMN04488090_3770</name>
</gene>
<keyword evidence="2" id="KW-0418">Kinase</keyword>
<keyword evidence="2" id="KW-0808">Transferase</keyword>
<dbReference type="EMBL" id="FNGS01000007">
    <property type="protein sequence ID" value="SDM57740.1"/>
    <property type="molecule type" value="Genomic_DNA"/>
</dbReference>
<organism evidence="2 3">
    <name type="scientific">Siphonobacter aquaeclarae</name>
    <dbReference type="NCBI Taxonomy" id="563176"/>
    <lineage>
        <taxon>Bacteria</taxon>
        <taxon>Pseudomonadati</taxon>
        <taxon>Bacteroidota</taxon>
        <taxon>Cytophagia</taxon>
        <taxon>Cytophagales</taxon>
        <taxon>Cytophagaceae</taxon>
        <taxon>Siphonobacter</taxon>
    </lineage>
</organism>
<feature type="domain" description="Cyclic nucleotide-binding" evidence="1">
    <location>
        <begin position="17"/>
        <end position="120"/>
    </location>
</feature>
<proteinExistence type="predicted"/>
<dbReference type="Pfam" id="PF00027">
    <property type="entry name" value="cNMP_binding"/>
    <property type="match status" value="1"/>
</dbReference>
<dbReference type="RefSeq" id="WP_093205819.1">
    <property type="nucleotide sequence ID" value="NZ_FNGS01000007.1"/>
</dbReference>
<dbReference type="Proteomes" id="UP000198901">
    <property type="component" value="Unassembled WGS sequence"/>
</dbReference>
<accession>A0A1G9UCT2</accession>
<dbReference type="SUPFAM" id="SSF51206">
    <property type="entry name" value="cAMP-binding domain-like"/>
    <property type="match status" value="1"/>
</dbReference>
<dbReference type="InterPro" id="IPR000595">
    <property type="entry name" value="cNMP-bd_dom"/>
</dbReference>
<dbReference type="AlphaFoldDB" id="A0A1G9UCT2"/>
<protein>
    <submittedName>
        <fullName evidence="2">cAMP-binding domain of CRP or a regulatory subunit of cAMP-dependent protein kinases</fullName>
    </submittedName>
</protein>
<dbReference type="STRING" id="563176.SAMN04488090_3770"/>
<dbReference type="GO" id="GO:0016301">
    <property type="term" value="F:kinase activity"/>
    <property type="evidence" value="ECO:0007669"/>
    <property type="project" value="UniProtKB-KW"/>
</dbReference>
<dbReference type="PROSITE" id="PS50042">
    <property type="entry name" value="CNMP_BINDING_3"/>
    <property type="match status" value="1"/>
</dbReference>
<reference evidence="2 3" key="1">
    <citation type="submission" date="2016-10" db="EMBL/GenBank/DDBJ databases">
        <authorList>
            <person name="de Groot N.N."/>
        </authorList>
    </citation>
    <scope>NUCLEOTIDE SEQUENCE [LARGE SCALE GENOMIC DNA]</scope>
    <source>
        <strain evidence="2 3">DSM 21668</strain>
    </source>
</reference>
<evidence type="ECO:0000313" key="3">
    <source>
        <dbReference type="Proteomes" id="UP000198901"/>
    </source>
</evidence>
<dbReference type="InterPro" id="IPR014710">
    <property type="entry name" value="RmlC-like_jellyroll"/>
</dbReference>
<dbReference type="OrthoDB" id="1933280at2"/>
<evidence type="ECO:0000259" key="1">
    <source>
        <dbReference type="PROSITE" id="PS50042"/>
    </source>
</evidence>